<evidence type="ECO:0000256" key="8">
    <source>
        <dbReference type="ARBA" id="ARBA00022840"/>
    </source>
</evidence>
<evidence type="ECO:0000256" key="10">
    <source>
        <dbReference type="ARBA" id="ARBA00022977"/>
    </source>
</evidence>
<comment type="cofactor">
    <cofactor evidence="2 11">
        <name>Mg(2+)</name>
        <dbReference type="ChEBI" id="CHEBI:18420"/>
    </cofactor>
</comment>
<keyword evidence="4 11" id="KW-0808">Transferase</keyword>
<evidence type="ECO:0000256" key="11">
    <source>
        <dbReference type="HAMAP-Rule" id="MF_00228"/>
    </source>
</evidence>
<dbReference type="OrthoDB" id="8909021at2"/>
<dbReference type="CDD" id="cd01170">
    <property type="entry name" value="THZ_kinase"/>
    <property type="match status" value="1"/>
</dbReference>
<keyword evidence="10 11" id="KW-0784">Thiamine biosynthesis</keyword>
<dbReference type="GO" id="GO:0009228">
    <property type="term" value="P:thiamine biosynthetic process"/>
    <property type="evidence" value="ECO:0007669"/>
    <property type="project" value="UniProtKB-KW"/>
</dbReference>
<keyword evidence="7 11" id="KW-0418">Kinase</keyword>
<dbReference type="GO" id="GO:0009229">
    <property type="term" value="P:thiamine diphosphate biosynthetic process"/>
    <property type="evidence" value="ECO:0007669"/>
    <property type="project" value="UniProtKB-UniRule"/>
</dbReference>
<dbReference type="NCBIfam" id="NF006830">
    <property type="entry name" value="PRK09355.1"/>
    <property type="match status" value="1"/>
</dbReference>
<dbReference type="InterPro" id="IPR000417">
    <property type="entry name" value="Hyethyz_kinase"/>
</dbReference>
<keyword evidence="9 11" id="KW-0460">Magnesium</keyword>
<dbReference type="EC" id="2.7.1.50" evidence="11"/>
<evidence type="ECO:0000256" key="4">
    <source>
        <dbReference type="ARBA" id="ARBA00022679"/>
    </source>
</evidence>
<feature type="binding site" evidence="11">
    <location>
        <position position="185"/>
    </location>
    <ligand>
        <name>ATP</name>
        <dbReference type="ChEBI" id="CHEBI:30616"/>
    </ligand>
</feature>
<sequence>MNYPANFNQETDELLSQTGTLLEKVIEAWTELQSKQPLVQCITNSVASNYAANVLLACGASPAMIDNPFEARTFAEICGALSINVGTPTSEQMQAMSIAAQTVTEKNTPWVLDPVGYGPFLQWRSEKVDELLSFNPTIIRGNASEISILAGNQVQSKGVDSTLESHEVYQQAESLLAYAECIAISGESDFILSRPLNGVIKINGGSFLQPKITATGCALGALIAAYSAVSPPTIATVAAHVHFAVAGKLAYKKAQSVGSFNVAFLDYLYEMNSELLIKNADIEFITDDRQ</sequence>
<dbReference type="InterPro" id="IPR029056">
    <property type="entry name" value="Ribokinase-like"/>
</dbReference>
<comment type="catalytic activity">
    <reaction evidence="1 11">
        <text>5-(2-hydroxyethyl)-4-methylthiazole + ATP = 4-methyl-5-(2-phosphooxyethyl)-thiazole + ADP + H(+)</text>
        <dbReference type="Rhea" id="RHEA:24212"/>
        <dbReference type="ChEBI" id="CHEBI:15378"/>
        <dbReference type="ChEBI" id="CHEBI:17957"/>
        <dbReference type="ChEBI" id="CHEBI:30616"/>
        <dbReference type="ChEBI" id="CHEBI:58296"/>
        <dbReference type="ChEBI" id="CHEBI:456216"/>
        <dbReference type="EC" id="2.7.1.50"/>
    </reaction>
</comment>
<evidence type="ECO:0000256" key="2">
    <source>
        <dbReference type="ARBA" id="ARBA00001946"/>
    </source>
</evidence>
<dbReference type="Pfam" id="PF02110">
    <property type="entry name" value="HK"/>
    <property type="match status" value="1"/>
</dbReference>
<proteinExistence type="inferred from homology"/>
<name>N8ZM59_9GAMM</name>
<dbReference type="STRING" id="202952.GCA_000747725_01080"/>
<dbReference type="EMBL" id="APPN01000072">
    <property type="protein sequence ID" value="ENV32863.1"/>
    <property type="molecule type" value="Genomic_DNA"/>
</dbReference>
<dbReference type="GeneID" id="84210331"/>
<evidence type="ECO:0000256" key="6">
    <source>
        <dbReference type="ARBA" id="ARBA00022741"/>
    </source>
</evidence>
<evidence type="ECO:0000313" key="13">
    <source>
        <dbReference type="Proteomes" id="UP000013117"/>
    </source>
</evidence>
<dbReference type="Proteomes" id="UP000013117">
    <property type="component" value="Unassembled WGS sequence"/>
</dbReference>
<keyword evidence="13" id="KW-1185">Reference proteome</keyword>
<reference evidence="12 13" key="1">
    <citation type="submission" date="2013-02" db="EMBL/GenBank/DDBJ databases">
        <title>The Genome Sequence of Acinetobacter gerneri CIP 107464.</title>
        <authorList>
            <consortium name="The Broad Institute Genome Sequencing Platform"/>
            <consortium name="The Broad Institute Genome Sequencing Center for Infectious Disease"/>
            <person name="Cerqueira G."/>
            <person name="Feldgarden M."/>
            <person name="Courvalin P."/>
            <person name="Perichon B."/>
            <person name="Grillot-Courvalin C."/>
            <person name="Clermont D."/>
            <person name="Rocha E."/>
            <person name="Yoon E.-J."/>
            <person name="Nemec A."/>
            <person name="Walker B."/>
            <person name="Young S.K."/>
            <person name="Zeng Q."/>
            <person name="Gargeya S."/>
            <person name="Fitzgerald M."/>
            <person name="Haas B."/>
            <person name="Abouelleil A."/>
            <person name="Alvarado L."/>
            <person name="Arachchi H.M."/>
            <person name="Berlin A.M."/>
            <person name="Chapman S.B."/>
            <person name="Dewar J."/>
            <person name="Goldberg J."/>
            <person name="Griggs A."/>
            <person name="Gujja S."/>
            <person name="Hansen M."/>
            <person name="Howarth C."/>
            <person name="Imamovic A."/>
            <person name="Larimer J."/>
            <person name="McCowan C."/>
            <person name="Murphy C."/>
            <person name="Neiman D."/>
            <person name="Pearson M."/>
            <person name="Priest M."/>
            <person name="Roberts A."/>
            <person name="Saif S."/>
            <person name="Shea T."/>
            <person name="Sisk P."/>
            <person name="Sykes S."/>
            <person name="Wortman J."/>
            <person name="Nusbaum C."/>
            <person name="Birren B."/>
        </authorList>
    </citation>
    <scope>NUCLEOTIDE SEQUENCE [LARGE SCALE GENOMIC DNA]</scope>
    <source>
        <strain evidence="12 13">CIP 107464</strain>
    </source>
</reference>
<dbReference type="eggNOG" id="COG2145">
    <property type="taxonomic scope" value="Bacteria"/>
</dbReference>
<keyword evidence="5 11" id="KW-0479">Metal-binding</keyword>
<comment type="pathway">
    <text evidence="3 11">Cofactor biosynthesis; thiamine diphosphate biosynthesis; 4-methyl-5-(2-phosphoethyl)-thiazole from 5-(2-hydroxyethyl)-4-methylthiazole: step 1/1.</text>
</comment>
<evidence type="ECO:0000256" key="1">
    <source>
        <dbReference type="ARBA" id="ARBA00001771"/>
    </source>
</evidence>
<accession>N8ZM59</accession>
<keyword evidence="6 11" id="KW-0547">Nucleotide-binding</keyword>
<dbReference type="GO" id="GO:0000287">
    <property type="term" value="F:magnesium ion binding"/>
    <property type="evidence" value="ECO:0007669"/>
    <property type="project" value="UniProtKB-UniRule"/>
</dbReference>
<dbReference type="Gene3D" id="3.40.1190.20">
    <property type="match status" value="1"/>
</dbReference>
<dbReference type="PRINTS" id="PR01099">
    <property type="entry name" value="HYETHTZKNASE"/>
</dbReference>
<evidence type="ECO:0000313" key="12">
    <source>
        <dbReference type="EMBL" id="ENV32863.1"/>
    </source>
</evidence>
<evidence type="ECO:0000256" key="9">
    <source>
        <dbReference type="ARBA" id="ARBA00022842"/>
    </source>
</evidence>
<dbReference type="HAMAP" id="MF_00228">
    <property type="entry name" value="Thz_kinase"/>
    <property type="match status" value="1"/>
</dbReference>
<feature type="binding site" evidence="11">
    <location>
        <position position="214"/>
    </location>
    <ligand>
        <name>substrate</name>
    </ligand>
</feature>
<gene>
    <name evidence="11" type="primary">thiM</name>
    <name evidence="12" type="ORF">F960_03038</name>
</gene>
<keyword evidence="8 11" id="KW-0067">ATP-binding</keyword>
<feature type="binding site" evidence="11">
    <location>
        <position position="64"/>
    </location>
    <ligand>
        <name>substrate</name>
    </ligand>
</feature>
<dbReference type="PATRIC" id="fig|1120926.3.peg.2953"/>
<comment type="caution">
    <text evidence="12">The sequence shown here is derived from an EMBL/GenBank/DDBJ whole genome shotgun (WGS) entry which is preliminary data.</text>
</comment>
<evidence type="ECO:0000256" key="5">
    <source>
        <dbReference type="ARBA" id="ARBA00022723"/>
    </source>
</evidence>
<feature type="binding site" evidence="11">
    <location>
        <position position="140"/>
    </location>
    <ligand>
        <name>ATP</name>
        <dbReference type="ChEBI" id="CHEBI:30616"/>
    </ligand>
</feature>
<organism evidence="12 13">
    <name type="scientific">Acinetobacter gerneri DSM 14967 = CIP 107464 = MTCC 9824</name>
    <dbReference type="NCBI Taxonomy" id="1120926"/>
    <lineage>
        <taxon>Bacteria</taxon>
        <taxon>Pseudomonadati</taxon>
        <taxon>Pseudomonadota</taxon>
        <taxon>Gammaproteobacteria</taxon>
        <taxon>Moraxellales</taxon>
        <taxon>Moraxellaceae</taxon>
        <taxon>Acinetobacter</taxon>
    </lineage>
</organism>
<dbReference type="SUPFAM" id="SSF53613">
    <property type="entry name" value="Ribokinase-like"/>
    <property type="match status" value="1"/>
</dbReference>
<comment type="function">
    <text evidence="11">Catalyzes the phosphorylation of the hydroxyl group of 4-methyl-5-beta-hydroxyethylthiazole (THZ).</text>
</comment>
<dbReference type="GO" id="GO:0004417">
    <property type="term" value="F:hydroxyethylthiazole kinase activity"/>
    <property type="evidence" value="ECO:0007669"/>
    <property type="project" value="UniProtKB-UniRule"/>
</dbReference>
<evidence type="ECO:0000256" key="3">
    <source>
        <dbReference type="ARBA" id="ARBA00004868"/>
    </source>
</evidence>
<evidence type="ECO:0000256" key="7">
    <source>
        <dbReference type="ARBA" id="ARBA00022777"/>
    </source>
</evidence>
<dbReference type="UniPathway" id="UPA00060">
    <property type="reaction ID" value="UER00139"/>
</dbReference>
<comment type="similarity">
    <text evidence="11">Belongs to the Thz kinase family.</text>
</comment>
<dbReference type="GO" id="GO:0005524">
    <property type="term" value="F:ATP binding"/>
    <property type="evidence" value="ECO:0007669"/>
    <property type="project" value="UniProtKB-UniRule"/>
</dbReference>
<protein>
    <recommendedName>
        <fullName evidence="11">Hydroxyethylthiazole kinase</fullName>
        <ecNumber evidence="11">2.7.1.50</ecNumber>
    </recommendedName>
    <alternativeName>
        <fullName evidence="11">4-methyl-5-beta-hydroxyethylthiazole kinase</fullName>
        <shortName evidence="11">TH kinase</shortName>
        <shortName evidence="11">Thz kinase</shortName>
    </alternativeName>
</protein>
<dbReference type="AlphaFoldDB" id="N8ZM59"/>
<dbReference type="PIRSF" id="PIRSF000513">
    <property type="entry name" value="Thz_kinase"/>
    <property type="match status" value="1"/>
</dbReference>
<dbReference type="HOGENOM" id="CLU_019943_0_1_6"/>
<dbReference type="RefSeq" id="WP_004866126.1">
    <property type="nucleotide sequence ID" value="NZ_ASYY01000004.1"/>
</dbReference>